<reference evidence="2 3" key="1">
    <citation type="submission" date="2018-07" db="EMBL/GenBank/DDBJ databases">
        <title>Genomic Encyclopedia of Type Strains, Phase IV (KMG-IV): sequencing the most valuable type-strain genomes for metagenomic binning, comparative biology and taxonomic classification.</title>
        <authorList>
            <person name="Goeker M."/>
        </authorList>
    </citation>
    <scope>NUCLEOTIDE SEQUENCE [LARGE SCALE GENOMIC DNA]</scope>
    <source>
        <strain evidence="2 3">DSM 14364</strain>
    </source>
</reference>
<dbReference type="RefSeq" id="WP_114768963.1">
    <property type="nucleotide sequence ID" value="NZ_QQBB01000002.1"/>
</dbReference>
<feature type="domain" description="DUF6455" evidence="1">
    <location>
        <begin position="9"/>
        <end position="79"/>
    </location>
</feature>
<dbReference type="InterPro" id="IPR045601">
    <property type="entry name" value="DUF6455"/>
</dbReference>
<dbReference type="OrthoDB" id="7961152at2"/>
<dbReference type="AlphaFoldDB" id="A0A370HQB3"/>
<dbReference type="EMBL" id="QQBB01000002">
    <property type="protein sequence ID" value="RDI60742.1"/>
    <property type="molecule type" value="Genomic_DNA"/>
</dbReference>
<dbReference type="Pfam" id="PF20056">
    <property type="entry name" value="DUF6455"/>
    <property type="match status" value="1"/>
</dbReference>
<proteinExistence type="predicted"/>
<dbReference type="Proteomes" id="UP000254925">
    <property type="component" value="Unassembled WGS sequence"/>
</dbReference>
<evidence type="ECO:0000259" key="1">
    <source>
        <dbReference type="Pfam" id="PF20056"/>
    </source>
</evidence>
<comment type="caution">
    <text evidence="2">The sequence shown here is derived from an EMBL/GenBank/DDBJ whole genome shotgun (WGS) entry which is preliminary data.</text>
</comment>
<name>A0A370HQB3_9HYPH</name>
<sequence>MFGAIGQRIQQNAQNFGDMMIHVGLDPDTLPETETAFARAIRRCLWCSHSEACREWLNAKEKGDRAAPRFCANATFFERNLAARPALRGKDTTHRGAERPDAALLAIGEEWNSAAAEYDASTLALDAAEERLEDLDPTPPEALFERLGDRAMGLPAARLHHGGRTWYAPVIALVRARSSAEATTAEARERLIEIISAYDAWYAARAAAEEASGVWFAAARDKAAGERVDALNARLVSTPARTLEGLRQKAAAAVWAAGGIAQLEAKLRESGQIDAMLAMSIIRDLLTADPEQ</sequence>
<gene>
    <name evidence="2" type="ORF">DES45_102129</name>
</gene>
<keyword evidence="3" id="KW-1185">Reference proteome</keyword>
<evidence type="ECO:0000313" key="3">
    <source>
        <dbReference type="Proteomes" id="UP000254925"/>
    </source>
</evidence>
<protein>
    <recommendedName>
        <fullName evidence="1">DUF6455 domain-containing protein</fullName>
    </recommendedName>
</protein>
<organism evidence="2 3">
    <name type="scientific">Microvirga subterranea</name>
    <dbReference type="NCBI Taxonomy" id="186651"/>
    <lineage>
        <taxon>Bacteria</taxon>
        <taxon>Pseudomonadati</taxon>
        <taxon>Pseudomonadota</taxon>
        <taxon>Alphaproteobacteria</taxon>
        <taxon>Hyphomicrobiales</taxon>
        <taxon>Methylobacteriaceae</taxon>
        <taxon>Microvirga</taxon>
    </lineage>
</organism>
<evidence type="ECO:0000313" key="2">
    <source>
        <dbReference type="EMBL" id="RDI60742.1"/>
    </source>
</evidence>
<accession>A0A370HQB3</accession>